<feature type="transmembrane region" description="Helical" evidence="1">
    <location>
        <begin position="81"/>
        <end position="99"/>
    </location>
</feature>
<dbReference type="RefSeq" id="WP_390299484.1">
    <property type="nucleotide sequence ID" value="NZ_JBHULI010000010.1"/>
</dbReference>
<keyword evidence="1" id="KW-0812">Transmembrane</keyword>
<comment type="caution">
    <text evidence="2">The sequence shown here is derived from an EMBL/GenBank/DDBJ whole genome shotgun (WGS) entry which is preliminary data.</text>
</comment>
<evidence type="ECO:0000313" key="3">
    <source>
        <dbReference type="Proteomes" id="UP001597460"/>
    </source>
</evidence>
<dbReference type="EMBL" id="JBHULI010000010">
    <property type="protein sequence ID" value="MFD2531788.1"/>
    <property type="molecule type" value="Genomic_DNA"/>
</dbReference>
<keyword evidence="1" id="KW-1133">Transmembrane helix</keyword>
<keyword evidence="1" id="KW-0472">Membrane</keyword>
<proteinExistence type="predicted"/>
<evidence type="ECO:0000313" key="2">
    <source>
        <dbReference type="EMBL" id="MFD2531788.1"/>
    </source>
</evidence>
<keyword evidence="3" id="KW-1185">Reference proteome</keyword>
<name>A0ABW5JH83_9BACT</name>
<evidence type="ECO:0000256" key="1">
    <source>
        <dbReference type="SAM" id="Phobius"/>
    </source>
</evidence>
<sequence>MDDPRTIYMAMAIVKIERSSSQNESFSSILSNMCAQNAYASDFWGCAKRAIGLDVAIEVFRNHSLSSFAGRRMLIKMFTKVGARYLGWIGVGIATYDFIDCMYVQ</sequence>
<protein>
    <submittedName>
        <fullName evidence="2">Uncharacterized protein</fullName>
    </submittedName>
</protein>
<reference evidence="3" key="1">
    <citation type="journal article" date="2019" name="Int. J. Syst. Evol. Microbiol.">
        <title>The Global Catalogue of Microorganisms (GCM) 10K type strain sequencing project: providing services to taxonomists for standard genome sequencing and annotation.</title>
        <authorList>
            <consortium name="The Broad Institute Genomics Platform"/>
            <consortium name="The Broad Institute Genome Sequencing Center for Infectious Disease"/>
            <person name="Wu L."/>
            <person name="Ma J."/>
        </authorList>
    </citation>
    <scope>NUCLEOTIDE SEQUENCE [LARGE SCALE GENOMIC DNA]</scope>
    <source>
        <strain evidence="3">KCTC 52042</strain>
    </source>
</reference>
<dbReference type="Proteomes" id="UP001597460">
    <property type="component" value="Unassembled WGS sequence"/>
</dbReference>
<accession>A0ABW5JH83</accession>
<organism evidence="2 3">
    <name type="scientific">Gracilimonas halophila</name>
    <dbReference type="NCBI Taxonomy" id="1834464"/>
    <lineage>
        <taxon>Bacteria</taxon>
        <taxon>Pseudomonadati</taxon>
        <taxon>Balneolota</taxon>
        <taxon>Balneolia</taxon>
        <taxon>Balneolales</taxon>
        <taxon>Balneolaceae</taxon>
        <taxon>Gracilimonas</taxon>
    </lineage>
</organism>
<gene>
    <name evidence="2" type="ORF">ACFSVN_04960</name>
</gene>